<dbReference type="Proteomes" id="UP001189429">
    <property type="component" value="Unassembled WGS sequence"/>
</dbReference>
<feature type="region of interest" description="Disordered" evidence="1">
    <location>
        <begin position="406"/>
        <end position="445"/>
    </location>
</feature>
<reference evidence="2" key="1">
    <citation type="submission" date="2023-10" db="EMBL/GenBank/DDBJ databases">
        <authorList>
            <person name="Chen Y."/>
            <person name="Shah S."/>
            <person name="Dougan E. K."/>
            <person name="Thang M."/>
            <person name="Chan C."/>
        </authorList>
    </citation>
    <scope>NUCLEOTIDE SEQUENCE [LARGE SCALE GENOMIC DNA]</scope>
</reference>
<sequence>MAAAPPSPCRVLARGVVTLPFGIARAATASIQDRVLAYEAFHRESGSLRDVPVLLLRLSDRGLGDNLQNSDVEPLLGFAATRSPPVRFMITHRSRDADVSDTCTRPEACVERSSTAAAWLEGLRPRIDWAFDEAEARRLGHRVVYDADGVDNSSVKEMAHRQHGRNEFSRRLVTDLVLIPSPAVAGRIASLPILADPSTDAYLAVHLRTYYLDEVTNPAPTDAAALEPFADVKLELLYQGVLLSQFKCVRKNVKRWKKQQRLEGDTPPVFVASDYPRFKHDLARKLGSSAVTLGGAVVHSGMGDTLAASPEKFHALWAEFFLLRDATEVVTASTSLFNEAVTHYRGRGRRAQPWSEKAQWECRDRCAKMMWTVLFRALKRGGVQDLFLSPSAILLCAPPASALGTAGGTMREPSWRTPTAATAGRSTRIARRSGERCSARDGQQL</sequence>
<evidence type="ECO:0008006" key="4">
    <source>
        <dbReference type="Google" id="ProtNLM"/>
    </source>
</evidence>
<gene>
    <name evidence="2" type="ORF">PCOR1329_LOCUS20079</name>
</gene>
<protein>
    <recommendedName>
        <fullName evidence="4">O-fucosyltransferase family protein</fullName>
    </recommendedName>
</protein>
<evidence type="ECO:0000256" key="1">
    <source>
        <dbReference type="SAM" id="MobiDB-lite"/>
    </source>
</evidence>
<evidence type="ECO:0000313" key="2">
    <source>
        <dbReference type="EMBL" id="CAK0817454.1"/>
    </source>
</evidence>
<keyword evidence="3" id="KW-1185">Reference proteome</keyword>
<proteinExistence type="predicted"/>
<dbReference type="EMBL" id="CAUYUJ010006469">
    <property type="protein sequence ID" value="CAK0817454.1"/>
    <property type="molecule type" value="Genomic_DNA"/>
</dbReference>
<evidence type="ECO:0000313" key="3">
    <source>
        <dbReference type="Proteomes" id="UP001189429"/>
    </source>
</evidence>
<name>A0ABN9REL1_9DINO</name>
<comment type="caution">
    <text evidence="2">The sequence shown here is derived from an EMBL/GenBank/DDBJ whole genome shotgun (WGS) entry which is preliminary data.</text>
</comment>
<organism evidence="2 3">
    <name type="scientific">Prorocentrum cordatum</name>
    <dbReference type="NCBI Taxonomy" id="2364126"/>
    <lineage>
        <taxon>Eukaryota</taxon>
        <taxon>Sar</taxon>
        <taxon>Alveolata</taxon>
        <taxon>Dinophyceae</taxon>
        <taxon>Prorocentrales</taxon>
        <taxon>Prorocentraceae</taxon>
        <taxon>Prorocentrum</taxon>
    </lineage>
</organism>
<accession>A0ABN9REL1</accession>